<dbReference type="InterPro" id="IPR005630">
    <property type="entry name" value="Terpene_synthase_metal-bd"/>
</dbReference>
<evidence type="ECO:0000313" key="8">
    <source>
        <dbReference type="EMBL" id="EYU31458.1"/>
    </source>
</evidence>
<keyword evidence="3" id="KW-0479">Metal-binding</keyword>
<dbReference type="PhylomeDB" id="A0A022QVZ5"/>
<keyword evidence="5" id="KW-0456">Lyase</keyword>
<dbReference type="GO" id="GO:0000287">
    <property type="term" value="F:magnesium ion binding"/>
    <property type="evidence" value="ECO:0007669"/>
    <property type="project" value="InterPro"/>
</dbReference>
<sequence>MASSLSTCRRDIRPPMTVFSPSMWGDTFSTFSFDEQVQEKYEKAMETLKQEVRSKLVEATSGKLLVLVDTIERLGLSYHFETEIEEKLEQIYNEDQEYDDLFTTALRFRLLRQHQYQVSCSVFDKFTDEANKLKEMLTSDVEGLLSLYEAAHVRIRGEEILEEAVPFTKHHMTRHMLSSQSLESPLKDKVKRALVHSLHRGVPIIEARVYISIYEKDDSRDDIILKLAKLNFNYLQNMYKEELSELYRWWNNFDLKSKLPYARDRSIECYLWGVAFHFEPQYSYVRKAVAKAVQMVIVIDDTYDNYATLNEAQLFTDVLERWDMNEIGQLPDYMKAVFKYIMSIYEDYKRDATKQGKSFAIPSYKEAVKQLARAFNIEQNWIMERRMPPLEEYLKNSVITSCIFVVFTAHFPGMKSVTQETIDWLLRNPKIVVSTAMMGRLIDDLGSHDRENKEGKLPTVVDCYMKHYGISKDEVLSMFKVLVEDGWKDISKEWTNKTEGSIPKEIVEQLLNYARAAEVTYRNSEDGITNPEKNLAPHIVALFVDPIVI</sequence>
<dbReference type="SUPFAM" id="SSF48239">
    <property type="entry name" value="Terpenoid cyclases/Protein prenyltransferases"/>
    <property type="match status" value="1"/>
</dbReference>
<dbReference type="EMBL" id="KI630969">
    <property type="protein sequence ID" value="EYU31458.1"/>
    <property type="molecule type" value="Genomic_DNA"/>
</dbReference>
<evidence type="ECO:0000259" key="7">
    <source>
        <dbReference type="Pfam" id="PF03936"/>
    </source>
</evidence>
<dbReference type="AlphaFoldDB" id="A0A022QVZ5"/>
<dbReference type="GO" id="GO:0046246">
    <property type="term" value="P:terpene biosynthetic process"/>
    <property type="evidence" value="ECO:0000318"/>
    <property type="project" value="GO_Central"/>
</dbReference>
<dbReference type="InterPro" id="IPR001906">
    <property type="entry name" value="Terpene_synth_N"/>
</dbReference>
<evidence type="ECO:0000256" key="1">
    <source>
        <dbReference type="ARBA" id="ARBA00001946"/>
    </source>
</evidence>
<protein>
    <submittedName>
        <fullName evidence="8">Uncharacterized protein</fullName>
    </submittedName>
</protein>
<dbReference type="InterPro" id="IPR050148">
    <property type="entry name" value="Terpene_synthase-like"/>
</dbReference>
<comment type="cofactor">
    <cofactor evidence="1">
        <name>Mg(2+)</name>
        <dbReference type="ChEBI" id="CHEBI:18420"/>
    </cofactor>
</comment>
<dbReference type="Pfam" id="PF01397">
    <property type="entry name" value="Terpene_synth"/>
    <property type="match status" value="1"/>
</dbReference>
<dbReference type="InterPro" id="IPR008949">
    <property type="entry name" value="Isoprenoid_synthase_dom_sf"/>
</dbReference>
<dbReference type="PANTHER" id="PTHR31225:SF253">
    <property type="entry name" value="SESQUITERPENE SYNTHASE 31"/>
    <property type="match status" value="1"/>
</dbReference>
<dbReference type="InterPro" id="IPR008930">
    <property type="entry name" value="Terpenoid_cyclase/PrenylTrfase"/>
</dbReference>
<accession>A0A022QVZ5</accession>
<comment type="pathway">
    <text evidence="2">Secondary metabolite biosynthesis; terpenoid biosynthesis.</text>
</comment>
<dbReference type="GO" id="GO:0010333">
    <property type="term" value="F:terpene synthase activity"/>
    <property type="evidence" value="ECO:0000318"/>
    <property type="project" value="GO_Central"/>
</dbReference>
<feature type="domain" description="Terpene synthase metal-binding" evidence="7">
    <location>
        <begin position="252"/>
        <end position="489"/>
    </location>
</feature>
<dbReference type="Proteomes" id="UP000030748">
    <property type="component" value="Unassembled WGS sequence"/>
</dbReference>
<gene>
    <name evidence="8" type="ORF">MIMGU_mgv1a004009mg</name>
</gene>
<evidence type="ECO:0000313" key="9">
    <source>
        <dbReference type="Proteomes" id="UP000030748"/>
    </source>
</evidence>
<dbReference type="InterPro" id="IPR036965">
    <property type="entry name" value="Terpene_synth_N_sf"/>
</dbReference>
<proteinExistence type="predicted"/>
<dbReference type="SFLD" id="SFLDS00005">
    <property type="entry name" value="Isoprenoid_Synthase_Type_I"/>
    <property type="match status" value="1"/>
</dbReference>
<reference evidence="8 9" key="1">
    <citation type="journal article" date="2013" name="Proc. Natl. Acad. Sci. U.S.A.">
        <title>Fine-scale variation in meiotic recombination in Mimulus inferred from population shotgun sequencing.</title>
        <authorList>
            <person name="Hellsten U."/>
            <person name="Wright K.M."/>
            <person name="Jenkins J."/>
            <person name="Shu S."/>
            <person name="Yuan Y."/>
            <person name="Wessler S.R."/>
            <person name="Schmutz J."/>
            <person name="Willis J.H."/>
            <person name="Rokhsar D.S."/>
        </authorList>
    </citation>
    <scope>NUCLEOTIDE SEQUENCE [LARGE SCALE GENOMIC DNA]</scope>
    <source>
        <strain evidence="9">cv. DUN x IM62</strain>
    </source>
</reference>
<keyword evidence="9" id="KW-1185">Reference proteome</keyword>
<dbReference type="FunFam" id="1.10.600.10:FF:000007">
    <property type="entry name" value="Isoprene synthase, chloroplastic"/>
    <property type="match status" value="1"/>
</dbReference>
<dbReference type="CDD" id="cd00684">
    <property type="entry name" value="Terpene_cyclase_plant_C1"/>
    <property type="match status" value="1"/>
</dbReference>
<evidence type="ECO:0000256" key="3">
    <source>
        <dbReference type="ARBA" id="ARBA00022723"/>
    </source>
</evidence>
<name>A0A022QVZ5_ERYGU</name>
<dbReference type="SUPFAM" id="SSF48576">
    <property type="entry name" value="Terpenoid synthases"/>
    <property type="match status" value="1"/>
</dbReference>
<dbReference type="STRING" id="4155.A0A022QVZ5"/>
<dbReference type="Pfam" id="PF03936">
    <property type="entry name" value="Terpene_synth_C"/>
    <property type="match status" value="1"/>
</dbReference>
<organism evidence="8 9">
    <name type="scientific">Erythranthe guttata</name>
    <name type="common">Yellow monkey flower</name>
    <name type="synonym">Mimulus guttatus</name>
    <dbReference type="NCBI Taxonomy" id="4155"/>
    <lineage>
        <taxon>Eukaryota</taxon>
        <taxon>Viridiplantae</taxon>
        <taxon>Streptophyta</taxon>
        <taxon>Embryophyta</taxon>
        <taxon>Tracheophyta</taxon>
        <taxon>Spermatophyta</taxon>
        <taxon>Magnoliopsida</taxon>
        <taxon>eudicotyledons</taxon>
        <taxon>Gunneridae</taxon>
        <taxon>Pentapetalae</taxon>
        <taxon>asterids</taxon>
        <taxon>lamiids</taxon>
        <taxon>Lamiales</taxon>
        <taxon>Phrymaceae</taxon>
        <taxon>Erythranthe</taxon>
    </lineage>
</organism>
<evidence type="ECO:0000256" key="2">
    <source>
        <dbReference type="ARBA" id="ARBA00004721"/>
    </source>
</evidence>
<dbReference type="InterPro" id="IPR034741">
    <property type="entry name" value="Terpene_cyclase-like_1_C"/>
</dbReference>
<evidence type="ECO:0000256" key="4">
    <source>
        <dbReference type="ARBA" id="ARBA00022842"/>
    </source>
</evidence>
<dbReference type="FunFam" id="1.50.10.130:FF:000001">
    <property type="entry name" value="Isoprene synthase, chloroplastic"/>
    <property type="match status" value="1"/>
</dbReference>
<dbReference type="GO" id="GO:0016102">
    <property type="term" value="P:diterpenoid biosynthetic process"/>
    <property type="evidence" value="ECO:0007669"/>
    <property type="project" value="InterPro"/>
</dbReference>
<dbReference type="PANTHER" id="PTHR31225">
    <property type="entry name" value="OS04G0344100 PROTEIN-RELATED"/>
    <property type="match status" value="1"/>
</dbReference>
<dbReference type="Gene3D" id="1.50.10.130">
    <property type="entry name" value="Terpene synthase, N-terminal domain"/>
    <property type="match status" value="1"/>
</dbReference>
<evidence type="ECO:0000259" key="6">
    <source>
        <dbReference type="Pfam" id="PF01397"/>
    </source>
</evidence>
<feature type="domain" description="Terpene synthase N-terminal" evidence="6">
    <location>
        <begin position="24"/>
        <end position="194"/>
    </location>
</feature>
<dbReference type="Gene3D" id="1.10.600.10">
    <property type="entry name" value="Farnesyl Diphosphate Synthase"/>
    <property type="match status" value="1"/>
</dbReference>
<keyword evidence="4" id="KW-0460">Magnesium</keyword>
<dbReference type="SFLD" id="SFLDG01019">
    <property type="entry name" value="Terpene_Cyclase_Like_1_C_Termi"/>
    <property type="match status" value="1"/>
</dbReference>
<dbReference type="eggNOG" id="ENOG502QUCN">
    <property type="taxonomic scope" value="Eukaryota"/>
</dbReference>
<dbReference type="InterPro" id="IPR044814">
    <property type="entry name" value="Terpene_cyclase_plant_C1"/>
</dbReference>
<evidence type="ECO:0000256" key="5">
    <source>
        <dbReference type="ARBA" id="ARBA00023239"/>
    </source>
</evidence>